<reference evidence="1 2" key="1">
    <citation type="submission" date="2021-06" db="EMBL/GenBank/DDBJ databases">
        <authorList>
            <person name="Kallberg Y."/>
            <person name="Tangrot J."/>
            <person name="Rosling A."/>
        </authorList>
    </citation>
    <scope>NUCLEOTIDE SEQUENCE [LARGE SCALE GENOMIC DNA]</scope>
    <source>
        <strain evidence="1 2">120-4 pot B 10/14</strain>
    </source>
</reference>
<proteinExistence type="predicted"/>
<keyword evidence="2" id="KW-1185">Reference proteome</keyword>
<feature type="non-terminal residue" evidence="1">
    <location>
        <position position="1"/>
    </location>
</feature>
<protein>
    <submittedName>
        <fullName evidence="1">3971_t:CDS:1</fullName>
    </submittedName>
</protein>
<name>A0ABN7WQP7_GIGMA</name>
<comment type="caution">
    <text evidence="1">The sequence shown here is derived from an EMBL/GenBank/DDBJ whole genome shotgun (WGS) entry which is preliminary data.</text>
</comment>
<evidence type="ECO:0000313" key="2">
    <source>
        <dbReference type="Proteomes" id="UP000789901"/>
    </source>
</evidence>
<feature type="non-terminal residue" evidence="1">
    <location>
        <position position="207"/>
    </location>
</feature>
<organism evidence="1 2">
    <name type="scientific">Gigaspora margarita</name>
    <dbReference type="NCBI Taxonomy" id="4874"/>
    <lineage>
        <taxon>Eukaryota</taxon>
        <taxon>Fungi</taxon>
        <taxon>Fungi incertae sedis</taxon>
        <taxon>Mucoromycota</taxon>
        <taxon>Glomeromycotina</taxon>
        <taxon>Glomeromycetes</taxon>
        <taxon>Diversisporales</taxon>
        <taxon>Gigasporaceae</taxon>
        <taxon>Gigaspora</taxon>
    </lineage>
</organism>
<sequence length="207" mass="23740">NCDKLSCNICRPPRFPLKDFEQLHCLLDLVPGNNLHYKSFEKLYGMRMIENHRLSLINSNKKTKPKHTMPFCPAAACAKNIGITVNCIECDKPHLLFNAKKLSEKDHTLLQSTYDLSMTILLEQLDIYNELESNSDSDIEVNEQENNEDNSDKEDIKVSNNYAKESISELFSRVLVNNLLSCASKIKKPYYLAKIYPNVCINCGYLK</sequence>
<dbReference type="Proteomes" id="UP000789901">
    <property type="component" value="Unassembled WGS sequence"/>
</dbReference>
<evidence type="ECO:0000313" key="1">
    <source>
        <dbReference type="EMBL" id="CAG8838054.1"/>
    </source>
</evidence>
<gene>
    <name evidence="1" type="ORF">GMARGA_LOCUS33786</name>
</gene>
<dbReference type="EMBL" id="CAJVQB010057199">
    <property type="protein sequence ID" value="CAG8838054.1"/>
    <property type="molecule type" value="Genomic_DNA"/>
</dbReference>
<accession>A0ABN7WQP7</accession>